<name>A0A1J5RKA8_9ZZZZ</name>
<evidence type="ECO:0000259" key="1">
    <source>
        <dbReference type="PROSITE" id="PS50887"/>
    </source>
</evidence>
<organism evidence="2">
    <name type="scientific">mine drainage metagenome</name>
    <dbReference type="NCBI Taxonomy" id="410659"/>
    <lineage>
        <taxon>unclassified sequences</taxon>
        <taxon>metagenomes</taxon>
        <taxon>ecological metagenomes</taxon>
    </lineage>
</organism>
<dbReference type="FunFam" id="3.30.70.270:FF:000001">
    <property type="entry name" value="Diguanylate cyclase domain protein"/>
    <property type="match status" value="1"/>
</dbReference>
<keyword evidence="2" id="KW-0808">Transferase</keyword>
<dbReference type="SUPFAM" id="SSF55073">
    <property type="entry name" value="Nucleotide cyclase"/>
    <property type="match status" value="1"/>
</dbReference>
<dbReference type="NCBIfam" id="TIGR00254">
    <property type="entry name" value="GGDEF"/>
    <property type="match status" value="1"/>
</dbReference>
<dbReference type="EMBL" id="MLJW01000367">
    <property type="protein sequence ID" value="OIQ88565.1"/>
    <property type="molecule type" value="Genomic_DNA"/>
</dbReference>
<dbReference type="EC" id="2.7.7.65" evidence="2"/>
<dbReference type="GO" id="GO:0052621">
    <property type="term" value="F:diguanylate cyclase activity"/>
    <property type="evidence" value="ECO:0007669"/>
    <property type="project" value="UniProtKB-EC"/>
</dbReference>
<comment type="caution">
    <text evidence="2">The sequence shown here is derived from an EMBL/GenBank/DDBJ whole genome shotgun (WGS) entry which is preliminary data.</text>
</comment>
<sequence>MEPVFAATTTAFIERLDAAIGAHMDWTRHILRCAVLRTRPGDDVMQADAHRRCAFGRWFADERAAFALLDPQRSAEVEREHRAMHDAIRRICEAVDTVQGGSESDLDAFETHQHALLRLLSELKTQVLTTAARRDPLTGLPMRYGIEQEFDLCRRDARRRGEGLYAVMIDIDHFKQINDRHGHPTGDAVLQRFAAVLRAATRDDEPLYRFGGEEFLLLLRAPDVDAARAALSRVLDAVRSARFEHGAASLSITATIGAAEVTDGADMASSVEAADAALYQGKREGRDRVRLVLR</sequence>
<dbReference type="Gene3D" id="3.30.70.270">
    <property type="match status" value="1"/>
</dbReference>
<accession>A0A1J5RKA8</accession>
<dbReference type="Pfam" id="PF00990">
    <property type="entry name" value="GGDEF"/>
    <property type="match status" value="1"/>
</dbReference>
<dbReference type="InterPro" id="IPR029787">
    <property type="entry name" value="Nucleotide_cyclase"/>
</dbReference>
<dbReference type="PANTHER" id="PTHR45138">
    <property type="entry name" value="REGULATORY COMPONENTS OF SENSORY TRANSDUCTION SYSTEM"/>
    <property type="match status" value="1"/>
</dbReference>
<reference evidence="2" key="1">
    <citation type="submission" date="2016-10" db="EMBL/GenBank/DDBJ databases">
        <title>Sequence of Gallionella enrichment culture.</title>
        <authorList>
            <person name="Poehlein A."/>
            <person name="Muehling M."/>
            <person name="Daniel R."/>
        </authorList>
    </citation>
    <scope>NUCLEOTIDE SEQUENCE</scope>
</reference>
<dbReference type="CDD" id="cd01949">
    <property type="entry name" value="GGDEF"/>
    <property type="match status" value="1"/>
</dbReference>
<gene>
    <name evidence="2" type="primary">ydeH_5</name>
    <name evidence="2" type="ORF">GALL_295440</name>
</gene>
<dbReference type="InterPro" id="IPR043128">
    <property type="entry name" value="Rev_trsase/Diguanyl_cyclase"/>
</dbReference>
<feature type="domain" description="GGDEF" evidence="1">
    <location>
        <begin position="162"/>
        <end position="294"/>
    </location>
</feature>
<keyword evidence="2" id="KW-0548">Nucleotidyltransferase</keyword>
<protein>
    <submittedName>
        <fullName evidence="2">Diguanylate cyclase YdeH</fullName>
        <ecNumber evidence="2">2.7.7.65</ecNumber>
    </submittedName>
</protein>
<dbReference type="InterPro" id="IPR050469">
    <property type="entry name" value="Diguanylate_Cyclase"/>
</dbReference>
<proteinExistence type="predicted"/>
<dbReference type="InterPro" id="IPR000160">
    <property type="entry name" value="GGDEF_dom"/>
</dbReference>
<dbReference type="PROSITE" id="PS50887">
    <property type="entry name" value="GGDEF"/>
    <property type="match status" value="1"/>
</dbReference>
<dbReference type="PANTHER" id="PTHR45138:SF9">
    <property type="entry name" value="DIGUANYLATE CYCLASE DGCM-RELATED"/>
    <property type="match status" value="1"/>
</dbReference>
<dbReference type="AlphaFoldDB" id="A0A1J5RKA8"/>
<evidence type="ECO:0000313" key="2">
    <source>
        <dbReference type="EMBL" id="OIQ88565.1"/>
    </source>
</evidence>
<dbReference type="Gene3D" id="1.20.120.30">
    <property type="entry name" value="Aspartate receptor, ligand-binding domain"/>
    <property type="match status" value="1"/>
</dbReference>
<dbReference type="SMART" id="SM00267">
    <property type="entry name" value="GGDEF"/>
    <property type="match status" value="1"/>
</dbReference>